<evidence type="ECO:0000313" key="8">
    <source>
        <dbReference type="Proteomes" id="UP000625283"/>
    </source>
</evidence>
<evidence type="ECO:0000259" key="5">
    <source>
        <dbReference type="Pfam" id="PF04542"/>
    </source>
</evidence>
<dbReference type="PANTHER" id="PTHR43133:SF46">
    <property type="entry name" value="RNA POLYMERASE SIGMA-70 FACTOR ECF SUBFAMILY"/>
    <property type="match status" value="1"/>
</dbReference>
<dbReference type="PANTHER" id="PTHR43133">
    <property type="entry name" value="RNA POLYMERASE ECF-TYPE SIGMA FACTO"/>
    <property type="match status" value="1"/>
</dbReference>
<comment type="similarity">
    <text evidence="1">Belongs to the sigma-70 factor family. ECF subfamily.</text>
</comment>
<dbReference type="SUPFAM" id="SSF88659">
    <property type="entry name" value="Sigma3 and sigma4 domains of RNA polymerase sigma factors"/>
    <property type="match status" value="1"/>
</dbReference>
<keyword evidence="8" id="KW-1185">Reference proteome</keyword>
<dbReference type="Gene3D" id="1.10.1740.10">
    <property type="match status" value="1"/>
</dbReference>
<dbReference type="InterPro" id="IPR013324">
    <property type="entry name" value="RNA_pol_sigma_r3/r4-like"/>
</dbReference>
<evidence type="ECO:0000256" key="1">
    <source>
        <dbReference type="ARBA" id="ARBA00010641"/>
    </source>
</evidence>
<accession>A0ABS1R8Z4</accession>
<protein>
    <submittedName>
        <fullName evidence="7">Sigma-70 family RNA polymerase sigma factor</fullName>
    </submittedName>
</protein>
<dbReference type="Gene3D" id="1.10.10.10">
    <property type="entry name" value="Winged helix-like DNA-binding domain superfamily/Winged helix DNA-binding domain"/>
    <property type="match status" value="1"/>
</dbReference>
<dbReference type="NCBIfam" id="TIGR02937">
    <property type="entry name" value="sigma70-ECF"/>
    <property type="match status" value="1"/>
</dbReference>
<name>A0ABS1R8Z4_9SPHI</name>
<keyword evidence="4" id="KW-0804">Transcription</keyword>
<feature type="domain" description="RNA polymerase sigma factor 70 region 4 type 2" evidence="6">
    <location>
        <begin position="126"/>
        <end position="172"/>
    </location>
</feature>
<keyword evidence="3" id="KW-0731">Sigma factor</keyword>
<dbReference type="Pfam" id="PF08281">
    <property type="entry name" value="Sigma70_r4_2"/>
    <property type="match status" value="1"/>
</dbReference>
<dbReference type="Pfam" id="PF04542">
    <property type="entry name" value="Sigma70_r2"/>
    <property type="match status" value="1"/>
</dbReference>
<dbReference type="Proteomes" id="UP000625283">
    <property type="component" value="Unassembled WGS sequence"/>
</dbReference>
<evidence type="ECO:0000313" key="7">
    <source>
        <dbReference type="EMBL" id="MBL1411182.1"/>
    </source>
</evidence>
<feature type="domain" description="RNA polymerase sigma-70 region 2" evidence="5">
    <location>
        <begin position="23"/>
        <end position="83"/>
    </location>
</feature>
<evidence type="ECO:0000256" key="4">
    <source>
        <dbReference type="ARBA" id="ARBA00023163"/>
    </source>
</evidence>
<evidence type="ECO:0000256" key="2">
    <source>
        <dbReference type="ARBA" id="ARBA00023015"/>
    </source>
</evidence>
<dbReference type="InterPro" id="IPR013325">
    <property type="entry name" value="RNA_pol_sigma_r2"/>
</dbReference>
<dbReference type="InterPro" id="IPR013249">
    <property type="entry name" value="RNA_pol_sigma70_r4_t2"/>
</dbReference>
<evidence type="ECO:0000259" key="6">
    <source>
        <dbReference type="Pfam" id="PF08281"/>
    </source>
</evidence>
<organism evidence="7 8">
    <name type="scientific">Sphingobacterium faecale</name>
    <dbReference type="NCBI Taxonomy" id="2803775"/>
    <lineage>
        <taxon>Bacteria</taxon>
        <taxon>Pseudomonadati</taxon>
        <taxon>Bacteroidota</taxon>
        <taxon>Sphingobacteriia</taxon>
        <taxon>Sphingobacteriales</taxon>
        <taxon>Sphingobacteriaceae</taxon>
        <taxon>Sphingobacterium</taxon>
    </lineage>
</organism>
<reference evidence="7 8" key="1">
    <citation type="submission" date="2021-01" db="EMBL/GenBank/DDBJ databases">
        <title>C459-1 draft genome sequence.</title>
        <authorList>
            <person name="Zhang X.-F."/>
        </authorList>
    </citation>
    <scope>NUCLEOTIDE SEQUENCE [LARGE SCALE GENOMIC DNA]</scope>
    <source>
        <strain evidence="8">C459-1</strain>
    </source>
</reference>
<proteinExistence type="inferred from homology"/>
<dbReference type="InterPro" id="IPR039425">
    <property type="entry name" value="RNA_pol_sigma-70-like"/>
</dbReference>
<evidence type="ECO:0000256" key="3">
    <source>
        <dbReference type="ARBA" id="ARBA00023082"/>
    </source>
</evidence>
<dbReference type="EMBL" id="JAERTY010000013">
    <property type="protein sequence ID" value="MBL1411182.1"/>
    <property type="molecule type" value="Genomic_DNA"/>
</dbReference>
<keyword evidence="2" id="KW-0805">Transcription regulation</keyword>
<sequence length="194" mass="23048">MNLDNAKLSELQLGNENGLRYFMKKHEKKLFFFAYKLTNNFSQAEEIVSDSFYKLWNTREQIPNISYVKSFLYLVTRNACYNHNNTSYGMTEIVPEEYFIPIEEKETDILAKIIYMELLDELLIEVNRLPKQQADIFRMSYIEDMDVTEICELLNTSKNTVYFSRSKALATLKEVFKKKNLKLYLYIAYLISLK</sequence>
<dbReference type="InterPro" id="IPR007627">
    <property type="entry name" value="RNA_pol_sigma70_r2"/>
</dbReference>
<dbReference type="SUPFAM" id="SSF88946">
    <property type="entry name" value="Sigma2 domain of RNA polymerase sigma factors"/>
    <property type="match status" value="1"/>
</dbReference>
<dbReference type="RefSeq" id="WP_202104911.1">
    <property type="nucleotide sequence ID" value="NZ_JAERTY010000013.1"/>
</dbReference>
<dbReference type="InterPro" id="IPR014284">
    <property type="entry name" value="RNA_pol_sigma-70_dom"/>
</dbReference>
<dbReference type="InterPro" id="IPR036388">
    <property type="entry name" value="WH-like_DNA-bd_sf"/>
</dbReference>
<gene>
    <name evidence="7" type="ORF">JKG61_20670</name>
</gene>
<comment type="caution">
    <text evidence="7">The sequence shown here is derived from an EMBL/GenBank/DDBJ whole genome shotgun (WGS) entry which is preliminary data.</text>
</comment>